<dbReference type="Proteomes" id="UP001597478">
    <property type="component" value="Unassembled WGS sequence"/>
</dbReference>
<reference evidence="2" key="1">
    <citation type="journal article" date="2019" name="Int. J. Syst. Evol. Microbiol.">
        <title>The Global Catalogue of Microorganisms (GCM) 10K type strain sequencing project: providing services to taxonomists for standard genome sequencing and annotation.</title>
        <authorList>
            <consortium name="The Broad Institute Genomics Platform"/>
            <consortium name="The Broad Institute Genome Sequencing Center for Infectious Disease"/>
            <person name="Wu L."/>
            <person name="Ma J."/>
        </authorList>
    </citation>
    <scope>NUCLEOTIDE SEQUENCE [LARGE SCALE GENOMIC DNA]</scope>
    <source>
        <strain evidence="2">IBRC-M 10906</strain>
    </source>
</reference>
<comment type="caution">
    <text evidence="1">The sequence shown here is derived from an EMBL/GenBank/DDBJ whole genome shotgun (WGS) entry which is preliminary data.</text>
</comment>
<sequence length="214" mass="23929">MTRTSIPRSAEELELSLLQLLRLKGRVKPDDLPGSLQHTEDACGDLLVSAVAAGFCVQKGSSARLTPEGRERLAALLVAERGQIDQQRLEGLYHEFDRHNTGFKSIITSWQMRDDGQPNDHSDPDYDAGVLAKLDALHSEFMPLLDRIVAEAPRLAHYPPRFVAALEQIRAGEHQYVARPIMDSYHTVWFELHEELIGLLGRTREEEAAAGRAV</sequence>
<proteinExistence type="predicted"/>
<name>A0ABW5W598_9PSEU</name>
<organism evidence="1 2">
    <name type="scientific">Prauserella oleivorans</name>
    <dbReference type="NCBI Taxonomy" id="1478153"/>
    <lineage>
        <taxon>Bacteria</taxon>
        <taxon>Bacillati</taxon>
        <taxon>Actinomycetota</taxon>
        <taxon>Actinomycetes</taxon>
        <taxon>Pseudonocardiales</taxon>
        <taxon>Pseudonocardiaceae</taxon>
        <taxon>Prauserella</taxon>
    </lineage>
</organism>
<accession>A0ABW5W598</accession>
<keyword evidence="2" id="KW-1185">Reference proteome</keyword>
<gene>
    <name evidence="1" type="ORF">ACFS2C_02740</name>
</gene>
<dbReference type="RefSeq" id="WP_377383801.1">
    <property type="nucleotide sequence ID" value="NZ_JBHSAN010000001.1"/>
</dbReference>
<dbReference type="EMBL" id="JBHUOF010000003">
    <property type="protein sequence ID" value="MFD2798307.1"/>
    <property type="molecule type" value="Genomic_DNA"/>
</dbReference>
<evidence type="ECO:0000313" key="1">
    <source>
        <dbReference type="EMBL" id="MFD2798307.1"/>
    </source>
</evidence>
<evidence type="ECO:0008006" key="3">
    <source>
        <dbReference type="Google" id="ProtNLM"/>
    </source>
</evidence>
<protein>
    <recommendedName>
        <fullName evidence="3">MarR family transcriptional regulator</fullName>
    </recommendedName>
</protein>
<evidence type="ECO:0000313" key="2">
    <source>
        <dbReference type="Proteomes" id="UP001597478"/>
    </source>
</evidence>